<name>A0A6S7KGA1_PARCT</name>
<evidence type="ECO:0000313" key="3">
    <source>
        <dbReference type="Proteomes" id="UP001152795"/>
    </source>
</evidence>
<accession>A0A6S7KGA1</accession>
<proteinExistence type="predicted"/>
<dbReference type="AlphaFoldDB" id="A0A6S7KGA1"/>
<reference evidence="2" key="1">
    <citation type="submission" date="2020-04" db="EMBL/GenBank/DDBJ databases">
        <authorList>
            <person name="Alioto T."/>
            <person name="Alioto T."/>
            <person name="Gomez Garrido J."/>
        </authorList>
    </citation>
    <scope>NUCLEOTIDE SEQUENCE</scope>
    <source>
        <strain evidence="2">A484AB</strain>
    </source>
</reference>
<evidence type="ECO:0000256" key="1">
    <source>
        <dbReference type="SAM" id="MobiDB-lite"/>
    </source>
</evidence>
<feature type="compositionally biased region" description="Basic residues" evidence="1">
    <location>
        <begin position="91"/>
        <end position="101"/>
    </location>
</feature>
<gene>
    <name evidence="2" type="ORF">PACLA_8A017696</name>
</gene>
<dbReference type="EMBL" id="CACRXK020029047">
    <property type="protein sequence ID" value="CAB4041864.1"/>
    <property type="molecule type" value="Genomic_DNA"/>
</dbReference>
<comment type="caution">
    <text evidence="2">The sequence shown here is derived from an EMBL/GenBank/DDBJ whole genome shotgun (WGS) entry which is preliminary data.</text>
</comment>
<evidence type="ECO:0000313" key="2">
    <source>
        <dbReference type="EMBL" id="CAB4041864.1"/>
    </source>
</evidence>
<keyword evidence="3" id="KW-1185">Reference proteome</keyword>
<dbReference type="Proteomes" id="UP001152795">
    <property type="component" value="Unassembled WGS sequence"/>
</dbReference>
<sequence>MADKQHPCSNCVKSTKYRCITCKTYVCNRASCSMPVTDEEIEGWIPNVSVAYCNNCFLNPPSSPTDVAMSPTKLSDEDNDETDKEVTFILGKRHRKKKDSG</sequence>
<feature type="region of interest" description="Disordered" evidence="1">
    <location>
        <begin position="63"/>
        <end position="101"/>
    </location>
</feature>
<protein>
    <submittedName>
        <fullName evidence="2">Uncharacterized protein</fullName>
    </submittedName>
</protein>
<organism evidence="2 3">
    <name type="scientific">Paramuricea clavata</name>
    <name type="common">Red gorgonian</name>
    <name type="synonym">Violescent sea-whip</name>
    <dbReference type="NCBI Taxonomy" id="317549"/>
    <lineage>
        <taxon>Eukaryota</taxon>
        <taxon>Metazoa</taxon>
        <taxon>Cnidaria</taxon>
        <taxon>Anthozoa</taxon>
        <taxon>Octocorallia</taxon>
        <taxon>Malacalcyonacea</taxon>
        <taxon>Plexauridae</taxon>
        <taxon>Paramuricea</taxon>
    </lineage>
</organism>